<keyword evidence="2" id="KW-1185">Reference proteome</keyword>
<protein>
    <submittedName>
        <fullName evidence="1">Uncharacterized protein</fullName>
    </submittedName>
</protein>
<accession>A0ACB8ZYS0</accession>
<evidence type="ECO:0000313" key="2">
    <source>
        <dbReference type="Proteomes" id="UP001055879"/>
    </source>
</evidence>
<sequence length="373" mass="42208">MGEEDNNANTKTKKSFFSRVWNVLFRLHADDFEKRLQYISKEEATLLSRMKRRSSSWKATARNLIIVSVFLEVVVVVHAIITRSEDLEWQMRAIQVLPIFLLPCLSSALYWALFSFTKLCDNRDQKTLESLRAERHAKIEELKERTNYYTTQQLIQKYDSDPAAKAAAASVLASKLCADTGLRLFLEEGLEFYTEDTGKSNDFEPVKPCGLRKRFTSESASKGGNFMQHSDKEMVQYGVENEVAYEVPRKQLVVEHHDPVTSGIQDRGWFARVAALLVGADPSQSYALICGHCHMHNGLASKEDFPYITYFCPHCDALNKPRSSGENSPSNNTTCMRYPTNEGVGANFIKQSSGPMKSSTHFGDGIKKEDSDR</sequence>
<name>A0ACB8ZYS0_ARCLA</name>
<dbReference type="Proteomes" id="UP001055879">
    <property type="component" value="Linkage Group LG09"/>
</dbReference>
<organism evidence="1 2">
    <name type="scientific">Arctium lappa</name>
    <name type="common">Greater burdock</name>
    <name type="synonym">Lappa major</name>
    <dbReference type="NCBI Taxonomy" id="4217"/>
    <lineage>
        <taxon>Eukaryota</taxon>
        <taxon>Viridiplantae</taxon>
        <taxon>Streptophyta</taxon>
        <taxon>Embryophyta</taxon>
        <taxon>Tracheophyta</taxon>
        <taxon>Spermatophyta</taxon>
        <taxon>Magnoliopsida</taxon>
        <taxon>eudicotyledons</taxon>
        <taxon>Gunneridae</taxon>
        <taxon>Pentapetalae</taxon>
        <taxon>asterids</taxon>
        <taxon>campanulids</taxon>
        <taxon>Asterales</taxon>
        <taxon>Asteraceae</taxon>
        <taxon>Carduoideae</taxon>
        <taxon>Cardueae</taxon>
        <taxon>Arctiinae</taxon>
        <taxon>Arctium</taxon>
    </lineage>
</organism>
<dbReference type="EMBL" id="CM042055">
    <property type="protein sequence ID" value="KAI3702793.1"/>
    <property type="molecule type" value="Genomic_DNA"/>
</dbReference>
<comment type="caution">
    <text evidence="1">The sequence shown here is derived from an EMBL/GenBank/DDBJ whole genome shotgun (WGS) entry which is preliminary data.</text>
</comment>
<gene>
    <name evidence="1" type="ORF">L6452_28545</name>
</gene>
<proteinExistence type="predicted"/>
<reference evidence="1 2" key="2">
    <citation type="journal article" date="2022" name="Mol. Ecol. Resour.">
        <title>The genomes of chicory, endive, great burdock and yacon provide insights into Asteraceae paleo-polyploidization history and plant inulin production.</title>
        <authorList>
            <person name="Fan W."/>
            <person name="Wang S."/>
            <person name="Wang H."/>
            <person name="Wang A."/>
            <person name="Jiang F."/>
            <person name="Liu H."/>
            <person name="Zhao H."/>
            <person name="Xu D."/>
            <person name="Zhang Y."/>
        </authorList>
    </citation>
    <scope>NUCLEOTIDE SEQUENCE [LARGE SCALE GENOMIC DNA]</scope>
    <source>
        <strain evidence="2">cv. Niubang</strain>
    </source>
</reference>
<evidence type="ECO:0000313" key="1">
    <source>
        <dbReference type="EMBL" id="KAI3702793.1"/>
    </source>
</evidence>
<reference evidence="2" key="1">
    <citation type="journal article" date="2022" name="Mol. Ecol. Resour.">
        <title>The genomes of chicory, endive, great burdock and yacon provide insights into Asteraceae palaeo-polyploidization history and plant inulin production.</title>
        <authorList>
            <person name="Fan W."/>
            <person name="Wang S."/>
            <person name="Wang H."/>
            <person name="Wang A."/>
            <person name="Jiang F."/>
            <person name="Liu H."/>
            <person name="Zhao H."/>
            <person name="Xu D."/>
            <person name="Zhang Y."/>
        </authorList>
    </citation>
    <scope>NUCLEOTIDE SEQUENCE [LARGE SCALE GENOMIC DNA]</scope>
    <source>
        <strain evidence="2">cv. Niubang</strain>
    </source>
</reference>